<organism evidence="8 9">
    <name type="scientific">Candidatus Gottesmanbacteria bacterium GW2011_GWA2_42_18</name>
    <dbReference type="NCBI Taxonomy" id="1618442"/>
    <lineage>
        <taxon>Bacteria</taxon>
        <taxon>Candidatus Gottesmaniibacteriota</taxon>
    </lineage>
</organism>
<dbReference type="EC" id="5.4.2.11" evidence="7"/>
<dbReference type="InterPro" id="IPR005952">
    <property type="entry name" value="Phosphogly_mut1"/>
</dbReference>
<dbReference type="GO" id="GO:0006096">
    <property type="term" value="P:glycolytic process"/>
    <property type="evidence" value="ECO:0007669"/>
    <property type="project" value="UniProtKB-UniPathway"/>
</dbReference>
<feature type="binding site" evidence="5">
    <location>
        <position position="96"/>
    </location>
    <ligand>
        <name>substrate</name>
    </ligand>
</feature>
<dbReference type="UniPathway" id="UPA00109">
    <property type="reaction ID" value="UER00186"/>
</dbReference>
<dbReference type="Proteomes" id="UP000034320">
    <property type="component" value="Unassembled WGS sequence"/>
</dbReference>
<evidence type="ECO:0000256" key="2">
    <source>
        <dbReference type="ARBA" id="ARBA00023152"/>
    </source>
</evidence>
<dbReference type="GO" id="GO:0004619">
    <property type="term" value="F:phosphoglycerate mutase activity"/>
    <property type="evidence" value="ECO:0007669"/>
    <property type="project" value="UniProtKB-EC"/>
</dbReference>
<sequence length="202" mass="23418">MSKLALVRHGESQWNAKGLWTGWTDIGLSEKGRQEARGAAMKLKDLSFHLGLSSDLKRAWETLDIIKETLNLADLPTSRHFEFKERHYGIYSGRNKWQIKESLGDKKFKQLRRGWDFPIPEGESLKDVYKRVVAGYKKHIYPEIKNSRNLLLSAHGNSIRALMKHLEKIDDDKITDIELDTGEIILYTISPFGKIINREKRK</sequence>
<feature type="binding site" evidence="5">
    <location>
        <begin position="8"/>
        <end position="15"/>
    </location>
    <ligand>
        <name>substrate</name>
    </ligand>
</feature>
<evidence type="ECO:0000256" key="4">
    <source>
        <dbReference type="PIRSR" id="PIRSR613078-1"/>
    </source>
</evidence>
<feature type="site" description="Transition state stabilizer" evidence="6">
    <location>
        <position position="155"/>
    </location>
</feature>
<dbReference type="AlphaFoldDB" id="A0A0G0ZEW9"/>
<feature type="binding site" evidence="5">
    <location>
        <begin position="21"/>
        <end position="22"/>
    </location>
    <ligand>
        <name>substrate</name>
    </ligand>
</feature>
<comment type="similarity">
    <text evidence="1">Belongs to the phosphoglycerate mutase family. BPG-dependent PGAM subfamily.</text>
</comment>
<feature type="binding site" evidence="5">
    <location>
        <begin position="156"/>
        <end position="157"/>
    </location>
    <ligand>
        <name>substrate</name>
    </ligand>
</feature>
<dbReference type="PROSITE" id="PS00175">
    <property type="entry name" value="PG_MUTASE"/>
    <property type="match status" value="1"/>
</dbReference>
<name>A0A0G0ZEW9_9BACT</name>
<comment type="caution">
    <text evidence="8">The sequence shown here is derived from an EMBL/GenBank/DDBJ whole genome shotgun (WGS) entry which is preliminary data.</text>
</comment>
<dbReference type="CDD" id="cd07067">
    <property type="entry name" value="HP_PGM_like"/>
    <property type="match status" value="1"/>
</dbReference>
<feature type="binding site" evidence="5">
    <location>
        <position position="58"/>
    </location>
    <ligand>
        <name>substrate</name>
    </ligand>
</feature>
<dbReference type="PATRIC" id="fig|1618442.3.peg.389"/>
<feature type="active site" description="Tele-phosphohistidine intermediate" evidence="4">
    <location>
        <position position="9"/>
    </location>
</feature>
<dbReference type="PANTHER" id="PTHR11931">
    <property type="entry name" value="PHOSPHOGLYCERATE MUTASE"/>
    <property type="match status" value="1"/>
</dbReference>
<dbReference type="SMART" id="SM00855">
    <property type="entry name" value="PGAM"/>
    <property type="match status" value="1"/>
</dbReference>
<evidence type="ECO:0000256" key="7">
    <source>
        <dbReference type="RuleBase" id="RU004512"/>
    </source>
</evidence>
<evidence type="ECO:0000256" key="3">
    <source>
        <dbReference type="ARBA" id="ARBA00023235"/>
    </source>
</evidence>
<comment type="pathway">
    <text evidence="7">Carbohydrate degradation; glycolysis; pyruvate from D-glyceraldehyde 3-phosphate: step 3/5.</text>
</comment>
<dbReference type="InterPro" id="IPR029033">
    <property type="entry name" value="His_PPase_superfam"/>
</dbReference>
<dbReference type="Pfam" id="PF00300">
    <property type="entry name" value="His_Phos_1"/>
    <property type="match status" value="1"/>
</dbReference>
<dbReference type="Gene3D" id="3.40.50.1240">
    <property type="entry name" value="Phosphoglycerate mutase-like"/>
    <property type="match status" value="1"/>
</dbReference>
<dbReference type="PIRSF" id="PIRSF000709">
    <property type="entry name" value="6PFK_2-Ptase"/>
    <property type="match status" value="1"/>
</dbReference>
<feature type="active site" description="Proton donor/acceptor" evidence="4">
    <location>
        <position position="85"/>
    </location>
</feature>
<accession>A0A0G0ZEW9</accession>
<protein>
    <recommendedName>
        <fullName evidence="7">2,3-bisphosphoglycerate-dependent phosphoglycerate mutase</fullName>
        <ecNumber evidence="7">5.4.2.11</ecNumber>
    </recommendedName>
</protein>
<dbReference type="SUPFAM" id="SSF53254">
    <property type="entry name" value="Phosphoglycerate mutase-like"/>
    <property type="match status" value="1"/>
</dbReference>
<evidence type="ECO:0000313" key="9">
    <source>
        <dbReference type="Proteomes" id="UP000034320"/>
    </source>
</evidence>
<comment type="catalytic activity">
    <reaction evidence="7">
        <text>(2R)-2-phosphoglycerate = (2R)-3-phosphoglycerate</text>
        <dbReference type="Rhea" id="RHEA:15901"/>
        <dbReference type="ChEBI" id="CHEBI:58272"/>
        <dbReference type="ChEBI" id="CHEBI:58289"/>
        <dbReference type="EC" id="5.4.2.11"/>
    </reaction>
</comment>
<reference evidence="8 9" key="1">
    <citation type="journal article" date="2015" name="Nature">
        <title>rRNA introns, odd ribosomes, and small enigmatic genomes across a large radiation of phyla.</title>
        <authorList>
            <person name="Brown C.T."/>
            <person name="Hug L.A."/>
            <person name="Thomas B.C."/>
            <person name="Sharon I."/>
            <person name="Castelle C.J."/>
            <person name="Singh A."/>
            <person name="Wilkins M.J."/>
            <person name="Williams K.H."/>
            <person name="Banfield J.F."/>
        </authorList>
    </citation>
    <scope>NUCLEOTIDE SEQUENCE [LARGE SCALE GENOMIC DNA]</scope>
</reference>
<dbReference type="NCBIfam" id="TIGR01258">
    <property type="entry name" value="pgm_1"/>
    <property type="match status" value="1"/>
</dbReference>
<keyword evidence="3" id="KW-0413">Isomerase</keyword>
<dbReference type="InterPro" id="IPR001345">
    <property type="entry name" value="PG/BPGM_mutase_AS"/>
</dbReference>
<evidence type="ECO:0000313" key="8">
    <source>
        <dbReference type="EMBL" id="KKS47257.1"/>
    </source>
</evidence>
<evidence type="ECO:0000256" key="5">
    <source>
        <dbReference type="PIRSR" id="PIRSR613078-2"/>
    </source>
</evidence>
<comment type="function">
    <text evidence="7">Catalyzes the interconversion of 2-phosphoglycerate and 3-phosphoglycerate.</text>
</comment>
<dbReference type="InterPro" id="IPR013078">
    <property type="entry name" value="His_Pase_superF_clade-1"/>
</dbReference>
<evidence type="ECO:0000256" key="6">
    <source>
        <dbReference type="PIRSR" id="PIRSR613078-3"/>
    </source>
</evidence>
<evidence type="ECO:0000256" key="1">
    <source>
        <dbReference type="ARBA" id="ARBA00006717"/>
    </source>
</evidence>
<proteinExistence type="inferred from homology"/>
<keyword evidence="2" id="KW-0324">Glycolysis</keyword>
<feature type="binding site" evidence="5">
    <location>
        <begin position="85"/>
        <end position="88"/>
    </location>
    <ligand>
        <name>substrate</name>
    </ligand>
</feature>
<gene>
    <name evidence="8" type="ORF">UV09_C0007G0017</name>
</gene>
<feature type="binding site" evidence="5">
    <location>
        <begin position="112"/>
        <end position="113"/>
    </location>
    <ligand>
        <name>substrate</name>
    </ligand>
</feature>
<dbReference type="EMBL" id="LCDD01000007">
    <property type="protein sequence ID" value="KKS47257.1"/>
    <property type="molecule type" value="Genomic_DNA"/>
</dbReference>